<dbReference type="RefSeq" id="XP_004258408.1">
    <property type="nucleotide sequence ID" value="XM_004258360.1"/>
</dbReference>
<dbReference type="Gene3D" id="2.60.40.10">
    <property type="entry name" value="Immunoglobulins"/>
    <property type="match status" value="1"/>
</dbReference>
<proteinExistence type="predicted"/>
<protein>
    <submittedName>
        <fullName evidence="5">Serine-threonine protein kinase, putative</fullName>
    </submittedName>
</protein>
<keyword evidence="5" id="KW-0808">Transferase</keyword>
<evidence type="ECO:0000313" key="6">
    <source>
        <dbReference type="Proteomes" id="UP000014680"/>
    </source>
</evidence>
<feature type="domain" description="Protein kinase" evidence="4">
    <location>
        <begin position="362"/>
        <end position="638"/>
    </location>
</feature>
<dbReference type="Gene3D" id="1.10.510.10">
    <property type="entry name" value="Transferase(Phosphotransferase) domain 1"/>
    <property type="match status" value="1"/>
</dbReference>
<evidence type="ECO:0000256" key="1">
    <source>
        <dbReference type="SAM" id="MobiDB-lite"/>
    </source>
</evidence>
<dbReference type="Proteomes" id="UP000014680">
    <property type="component" value="Unassembled WGS sequence"/>
</dbReference>
<organism evidence="5 6">
    <name type="scientific">Entamoeba invadens IP1</name>
    <dbReference type="NCBI Taxonomy" id="370355"/>
    <lineage>
        <taxon>Eukaryota</taxon>
        <taxon>Amoebozoa</taxon>
        <taxon>Evosea</taxon>
        <taxon>Archamoebae</taxon>
        <taxon>Mastigamoebida</taxon>
        <taxon>Entamoebidae</taxon>
        <taxon>Entamoeba</taxon>
    </lineage>
</organism>
<dbReference type="InterPro" id="IPR011009">
    <property type="entry name" value="Kinase-like_dom_sf"/>
</dbReference>
<reference evidence="5 6" key="1">
    <citation type="submission" date="2012-10" db="EMBL/GenBank/DDBJ databases">
        <authorList>
            <person name="Zafar N."/>
            <person name="Inman J."/>
            <person name="Hall N."/>
            <person name="Lorenzi H."/>
            <person name="Caler E."/>
        </authorList>
    </citation>
    <scope>NUCLEOTIDE SEQUENCE [LARGE SCALE GENOMIC DNA]</scope>
    <source>
        <strain evidence="5 6">IP1</strain>
    </source>
</reference>
<feature type="region of interest" description="Disordered" evidence="1">
    <location>
        <begin position="158"/>
        <end position="232"/>
    </location>
</feature>
<dbReference type="GO" id="GO:0004672">
    <property type="term" value="F:protein kinase activity"/>
    <property type="evidence" value="ECO:0007669"/>
    <property type="project" value="InterPro"/>
</dbReference>
<dbReference type="PANTHER" id="PTHR45756:SF1">
    <property type="entry name" value="PROTEIN KINASE DOMAIN CONTAINING PROTEIN"/>
    <property type="match status" value="1"/>
</dbReference>
<feature type="signal peptide" evidence="3">
    <location>
        <begin position="1"/>
        <end position="22"/>
    </location>
</feature>
<dbReference type="InterPro" id="IPR053215">
    <property type="entry name" value="TKL_Ser/Thr_kinase"/>
</dbReference>
<dbReference type="SUPFAM" id="SSF56112">
    <property type="entry name" value="Protein kinase-like (PK-like)"/>
    <property type="match status" value="1"/>
</dbReference>
<keyword evidence="6" id="KW-1185">Reference proteome</keyword>
<keyword evidence="2" id="KW-0472">Membrane</keyword>
<dbReference type="InterPro" id="IPR013783">
    <property type="entry name" value="Ig-like_fold"/>
</dbReference>
<dbReference type="AlphaFoldDB" id="A0A0A1U9E3"/>
<evidence type="ECO:0000259" key="4">
    <source>
        <dbReference type="PROSITE" id="PS50011"/>
    </source>
</evidence>
<name>A0A0A1U9E3_ENTIV</name>
<feature type="transmembrane region" description="Helical" evidence="2">
    <location>
        <begin position="119"/>
        <end position="142"/>
    </location>
</feature>
<dbReference type="Pfam" id="PF00069">
    <property type="entry name" value="Pkinase"/>
    <property type="match status" value="1"/>
</dbReference>
<accession>A0A0A1U9E3</accession>
<evidence type="ECO:0000256" key="3">
    <source>
        <dbReference type="SAM" id="SignalP"/>
    </source>
</evidence>
<dbReference type="VEuPathDB" id="AmoebaDB:EIN_206240"/>
<dbReference type="InterPro" id="IPR000719">
    <property type="entry name" value="Prot_kinase_dom"/>
</dbReference>
<dbReference type="PANTHER" id="PTHR45756">
    <property type="entry name" value="PALMITOYLTRANSFERASE"/>
    <property type="match status" value="1"/>
</dbReference>
<dbReference type="OMA" id="GSCMSEC"/>
<sequence>MTNKGTYLFFLLYATFFITAYAGKDHIDVCGVGCPTCRPDGSCMSVCFGGFNQDDDCSTCSAGYINYPYCTALCGNFVIDAGEQCDGGEGCNDGCQCDTENGYSYQDGKCSKDTSTSELTMNIITGILFLICVLAVLCYAAYLTYAKKYRLLNEDATSNTSLTSGTTDSSSSEKKRSKTSKNTKSTNTPPSLDMITKSTQSSTSSISDSDTNTSSDTSSDNTDRSTKRRRRAIFRQRGDIYTKIPERAFFSSTPSFPLELSKTTLLFGGSFEKLKVRTPYTDTFNIVNMRNSPWNFSVKEIKTPKFEILVDPVDGTIAPGTQVNIIAQIKLKCSCRVNAQLVVNIQHQEKTYTSNIDIRADAQDSEYIDGDEFDLDNLTASDITVGQCYSLVWKQKPIFVKTFSKAQNPDIAMRTEIKFLQILNEQQLAAKYYGKVLSHKISCIVVEYYPLGTLDHFLDQQVISPKLKKKMAVELVAAISLLHSFHFVYRQLTPLSVLVSSVKLKEGPHVKLCGCSQVVKADAVQQIKKDAKEKFNYFMDPLVFNANTNADYPTDMFSLAHILLLLYFGEQTTEVFKVSPYELYQMQTTQNRLFTRTELTDKLPQKFAELVATMWDTDRAERPSANEMTKRIKEISFVTTTDTNN</sequence>
<dbReference type="GO" id="GO:0005524">
    <property type="term" value="F:ATP binding"/>
    <property type="evidence" value="ECO:0007669"/>
    <property type="project" value="InterPro"/>
</dbReference>
<dbReference type="PROSITE" id="PS50011">
    <property type="entry name" value="PROTEIN_KINASE_DOM"/>
    <property type="match status" value="1"/>
</dbReference>
<feature type="compositionally biased region" description="Low complexity" evidence="1">
    <location>
        <begin position="158"/>
        <end position="170"/>
    </location>
</feature>
<keyword evidence="3" id="KW-0732">Signal</keyword>
<gene>
    <name evidence="5" type="ORF">EIN_206240</name>
</gene>
<evidence type="ECO:0000256" key="2">
    <source>
        <dbReference type="SAM" id="Phobius"/>
    </source>
</evidence>
<keyword evidence="2" id="KW-0812">Transmembrane</keyword>
<evidence type="ECO:0000313" key="5">
    <source>
        <dbReference type="EMBL" id="ELP91637.1"/>
    </source>
</evidence>
<dbReference type="EMBL" id="KB206455">
    <property type="protein sequence ID" value="ELP91637.1"/>
    <property type="molecule type" value="Genomic_DNA"/>
</dbReference>
<dbReference type="KEGG" id="eiv:EIN_206240"/>
<dbReference type="OrthoDB" id="28960at2759"/>
<keyword evidence="5" id="KW-0418">Kinase</keyword>
<dbReference type="GeneID" id="14890657"/>
<feature type="chain" id="PRO_5001980673" evidence="3">
    <location>
        <begin position="23"/>
        <end position="645"/>
    </location>
</feature>
<dbReference type="SMART" id="SM00220">
    <property type="entry name" value="S_TKc"/>
    <property type="match status" value="1"/>
</dbReference>
<feature type="compositionally biased region" description="Low complexity" evidence="1">
    <location>
        <begin position="182"/>
        <end position="220"/>
    </location>
</feature>
<keyword evidence="2" id="KW-1133">Transmembrane helix</keyword>